<accession>A0A4D7CU88</accession>
<proteinExistence type="predicted"/>
<organism evidence="4 5">
    <name type="scientific">Vagococcus zengguangii</name>
    <dbReference type="NCBI Taxonomy" id="2571750"/>
    <lineage>
        <taxon>Bacteria</taxon>
        <taxon>Bacillati</taxon>
        <taxon>Bacillota</taxon>
        <taxon>Bacilli</taxon>
        <taxon>Lactobacillales</taxon>
        <taxon>Enterococcaceae</taxon>
        <taxon>Vagococcus</taxon>
    </lineage>
</organism>
<dbReference type="Proteomes" id="UP000298615">
    <property type="component" value="Chromosome"/>
</dbReference>
<evidence type="ECO:0000259" key="3">
    <source>
        <dbReference type="Pfam" id="PF13731"/>
    </source>
</evidence>
<sequence>MKKVTLFTVLASSMIFGGAVHAEGLPGSEISEQGEITNPAGFDSQGKVIINEYTPDPTDPETTNPVDPLIPAPTDPTDPENPGTGDKHPLSIDQIANFTFTKAKQDGPVGIYNDSKIFSYNDGTTNNKQLVLQDGWYLNAENKLMKKVKKTVEGESEPTEIEVYIDESGQELADQTGASSTVYTDAKAYAKRIQVSDRRKEGQTYGWNLTLKTSPFENAGKVLDSTIFNIPMQQVSEETEFGSPISSVNANPQTFIGDATAGTTQTIANVTGDNTSRGTWVFSVADATMDVKDPNAKGTYTSTFNWTITEETPSETL</sequence>
<keyword evidence="5" id="KW-1185">Reference proteome</keyword>
<protein>
    <submittedName>
        <fullName evidence="4">WxL domain-containing protein</fullName>
    </submittedName>
</protein>
<evidence type="ECO:0000313" key="5">
    <source>
        <dbReference type="Proteomes" id="UP000298615"/>
    </source>
</evidence>
<dbReference type="RefSeq" id="WP_136952723.1">
    <property type="nucleotide sequence ID" value="NZ_CP039712.1"/>
</dbReference>
<evidence type="ECO:0000256" key="2">
    <source>
        <dbReference type="SAM" id="SignalP"/>
    </source>
</evidence>
<reference evidence="4 5" key="1">
    <citation type="submission" date="2019-04" db="EMBL/GenBank/DDBJ databases">
        <title>Vagococcus sp. nov., isolated from faeces of yaks (Bos grunniens).</title>
        <authorList>
            <person name="Ge Y."/>
        </authorList>
    </citation>
    <scope>NUCLEOTIDE SEQUENCE [LARGE SCALE GENOMIC DNA]</scope>
    <source>
        <strain evidence="4 5">MN-17</strain>
    </source>
</reference>
<dbReference type="AlphaFoldDB" id="A0A4D7CU88"/>
<dbReference type="Pfam" id="PF13731">
    <property type="entry name" value="WxL"/>
    <property type="match status" value="2"/>
</dbReference>
<dbReference type="KEGG" id="vao:FA707_02375"/>
<feature type="signal peptide" evidence="2">
    <location>
        <begin position="1"/>
        <end position="22"/>
    </location>
</feature>
<dbReference type="InterPro" id="IPR027994">
    <property type="entry name" value="WxL_dom"/>
</dbReference>
<feature type="compositionally biased region" description="Low complexity" evidence="1">
    <location>
        <begin position="54"/>
        <end position="67"/>
    </location>
</feature>
<dbReference type="EMBL" id="CP039712">
    <property type="protein sequence ID" value="QCI85880.1"/>
    <property type="molecule type" value="Genomic_DNA"/>
</dbReference>
<evidence type="ECO:0000256" key="1">
    <source>
        <dbReference type="SAM" id="MobiDB-lite"/>
    </source>
</evidence>
<feature type="chain" id="PRO_5043377582" evidence="2">
    <location>
        <begin position="23"/>
        <end position="317"/>
    </location>
</feature>
<feature type="region of interest" description="Disordered" evidence="1">
    <location>
        <begin position="52"/>
        <end position="87"/>
    </location>
</feature>
<gene>
    <name evidence="4" type="ORF">FA707_02375</name>
</gene>
<dbReference type="OrthoDB" id="2356942at2"/>
<keyword evidence="2" id="KW-0732">Signal</keyword>
<name>A0A4D7CU88_9ENTE</name>
<evidence type="ECO:0000313" key="4">
    <source>
        <dbReference type="EMBL" id="QCI85880.1"/>
    </source>
</evidence>
<feature type="domain" description="WxL" evidence="3">
    <location>
        <begin position="42"/>
        <end position="117"/>
    </location>
</feature>
<feature type="domain" description="WxL" evidence="3">
    <location>
        <begin position="179"/>
        <end position="310"/>
    </location>
</feature>